<feature type="transmembrane region" description="Helical" evidence="1">
    <location>
        <begin position="105"/>
        <end position="130"/>
    </location>
</feature>
<feature type="transmembrane region" description="Helical" evidence="1">
    <location>
        <begin position="6"/>
        <end position="23"/>
    </location>
</feature>
<sequence>MSLTEKSVTGIFLISVIILIRLFMLDKIPKRTFVILWFVSIIHLLLPFSIPFRLSIYSIFNVNKNVFSSLGFLTQNDTALSILDLKVLLYGKESFFPFLKNLPPWFSWVWIAGSIICALFFLYSYFHFIIKSGSSIVMSKKETETIINFNTLRRNIEIRISDTIDVPLTYGVFNPIIIIPAYYDLRNNQDIRYVLYHEYIHIKNFDSAIKIIAAIAVLVHWFNPFVWVLYILLSRDIELSCDEAVIKYFGEESKTEYANTLIKMEEIKSSFVPVCNFFNKSLIEQRILSIMRIKKKSKIIIIFSCLLVLGVSFLFATSEKKSLNITHSKPRVYMINGNGEVNGHDINDLPEKIKGRKIISITRIKNNSK</sequence>
<evidence type="ECO:0000256" key="1">
    <source>
        <dbReference type="SAM" id="Phobius"/>
    </source>
</evidence>
<dbReference type="PANTHER" id="PTHR34978:SF3">
    <property type="entry name" value="SLR0241 PROTEIN"/>
    <property type="match status" value="1"/>
</dbReference>
<feature type="domain" description="Peptidase M56" evidence="2">
    <location>
        <begin position="3"/>
        <end position="289"/>
    </location>
</feature>
<dbReference type="AlphaFoldDB" id="A0A9Q9BJ29"/>
<keyword evidence="1" id="KW-1133">Transmembrane helix</keyword>
<dbReference type="InterPro" id="IPR008756">
    <property type="entry name" value="Peptidase_M56"/>
</dbReference>
<protein>
    <submittedName>
        <fullName evidence="3">M56 family metallopeptidase</fullName>
    </submittedName>
</protein>
<dbReference type="CDD" id="cd07341">
    <property type="entry name" value="M56_BlaR1_MecR1_like"/>
    <property type="match status" value="1"/>
</dbReference>
<feature type="transmembrane region" description="Helical" evidence="1">
    <location>
        <begin position="299"/>
        <end position="316"/>
    </location>
</feature>
<dbReference type="Proteomes" id="UP001056981">
    <property type="component" value="Chromosome"/>
</dbReference>
<evidence type="ECO:0000313" key="4">
    <source>
        <dbReference type="Proteomes" id="UP001056981"/>
    </source>
</evidence>
<keyword evidence="1" id="KW-0472">Membrane</keyword>
<dbReference type="EMBL" id="CP051635">
    <property type="protein sequence ID" value="UTC99354.1"/>
    <property type="molecule type" value="Genomic_DNA"/>
</dbReference>
<organism evidence="3 4">
    <name type="scientific">Treponema denticola</name>
    <dbReference type="NCBI Taxonomy" id="158"/>
    <lineage>
        <taxon>Bacteria</taxon>
        <taxon>Pseudomonadati</taxon>
        <taxon>Spirochaetota</taxon>
        <taxon>Spirochaetia</taxon>
        <taxon>Spirochaetales</taxon>
        <taxon>Treponemataceae</taxon>
        <taxon>Treponema</taxon>
    </lineage>
</organism>
<reference evidence="3" key="1">
    <citation type="submission" date="2020-04" db="EMBL/GenBank/DDBJ databases">
        <title>Comparative genomics of oral phylogroup-2 Treponema strains.</title>
        <authorList>
            <person name="Zeng H."/>
            <person name="Chan Y.K."/>
            <person name="Watt R.M."/>
        </authorList>
    </citation>
    <scope>NUCLEOTIDE SEQUENCE</scope>
    <source>
        <strain evidence="3">OMZ 905</strain>
    </source>
</reference>
<dbReference type="PANTHER" id="PTHR34978">
    <property type="entry name" value="POSSIBLE SENSOR-TRANSDUCER PROTEIN BLAR"/>
    <property type="match status" value="1"/>
</dbReference>
<evidence type="ECO:0000313" key="3">
    <source>
        <dbReference type="EMBL" id="UTC99354.1"/>
    </source>
</evidence>
<feature type="transmembrane region" description="Helical" evidence="1">
    <location>
        <begin position="211"/>
        <end position="233"/>
    </location>
</feature>
<feature type="transmembrane region" description="Helical" evidence="1">
    <location>
        <begin position="35"/>
        <end position="60"/>
    </location>
</feature>
<dbReference type="RefSeq" id="WP_253716760.1">
    <property type="nucleotide sequence ID" value="NZ_CP051522.1"/>
</dbReference>
<accession>A0A9Q9BJ29</accession>
<dbReference type="InterPro" id="IPR052173">
    <property type="entry name" value="Beta-lactam_resp_regulator"/>
</dbReference>
<proteinExistence type="predicted"/>
<dbReference type="Pfam" id="PF05569">
    <property type="entry name" value="Peptidase_M56"/>
    <property type="match status" value="1"/>
</dbReference>
<gene>
    <name evidence="3" type="ORF">E4N86_00975</name>
</gene>
<name>A0A9Q9BJ29_TREDN</name>
<keyword evidence="1" id="KW-0812">Transmembrane</keyword>
<evidence type="ECO:0000259" key="2">
    <source>
        <dbReference type="Pfam" id="PF05569"/>
    </source>
</evidence>